<dbReference type="AlphaFoldDB" id="A0AAV4QXE7"/>
<name>A0AAV4QXE7_CAEEX</name>
<keyword evidence="2" id="KW-1185">Reference proteome</keyword>
<organism evidence="1 2">
    <name type="scientific">Caerostris extrusa</name>
    <name type="common">Bark spider</name>
    <name type="synonym">Caerostris bankana</name>
    <dbReference type="NCBI Taxonomy" id="172846"/>
    <lineage>
        <taxon>Eukaryota</taxon>
        <taxon>Metazoa</taxon>
        <taxon>Ecdysozoa</taxon>
        <taxon>Arthropoda</taxon>
        <taxon>Chelicerata</taxon>
        <taxon>Arachnida</taxon>
        <taxon>Araneae</taxon>
        <taxon>Araneomorphae</taxon>
        <taxon>Entelegynae</taxon>
        <taxon>Araneoidea</taxon>
        <taxon>Araneidae</taxon>
        <taxon>Caerostris</taxon>
    </lineage>
</organism>
<protein>
    <submittedName>
        <fullName evidence="1">Uncharacterized protein</fullName>
    </submittedName>
</protein>
<gene>
    <name evidence="1" type="ORF">CEXT_510211</name>
</gene>
<comment type="caution">
    <text evidence="1">The sequence shown here is derived from an EMBL/GenBank/DDBJ whole genome shotgun (WGS) entry which is preliminary data.</text>
</comment>
<evidence type="ECO:0000313" key="2">
    <source>
        <dbReference type="Proteomes" id="UP001054945"/>
    </source>
</evidence>
<dbReference type="EMBL" id="BPLR01006842">
    <property type="protein sequence ID" value="GIY12746.1"/>
    <property type="molecule type" value="Genomic_DNA"/>
</dbReference>
<reference evidence="1 2" key="1">
    <citation type="submission" date="2021-06" db="EMBL/GenBank/DDBJ databases">
        <title>Caerostris extrusa draft genome.</title>
        <authorList>
            <person name="Kono N."/>
            <person name="Arakawa K."/>
        </authorList>
    </citation>
    <scope>NUCLEOTIDE SEQUENCE [LARGE SCALE GENOMIC DNA]</scope>
</reference>
<proteinExistence type="predicted"/>
<sequence length="78" mass="8977">MFPVTIPPCTLHTAQLESSNSYFAFWENLCFRVGLLPEFSELLQHDRACENKTFHLFHVLGSSSLTVRFQLFQGWASP</sequence>
<evidence type="ECO:0000313" key="1">
    <source>
        <dbReference type="EMBL" id="GIY12746.1"/>
    </source>
</evidence>
<dbReference type="Proteomes" id="UP001054945">
    <property type="component" value="Unassembled WGS sequence"/>
</dbReference>
<accession>A0AAV4QXE7</accession>